<dbReference type="PANTHER" id="PTHR45138:SF9">
    <property type="entry name" value="DIGUANYLATE CYCLASE DGCM-RELATED"/>
    <property type="match status" value="1"/>
</dbReference>
<dbReference type="SUPFAM" id="SSF63829">
    <property type="entry name" value="Calcium-dependent phosphotriesterase"/>
    <property type="match status" value="2"/>
</dbReference>
<dbReference type="InterPro" id="IPR013783">
    <property type="entry name" value="Ig-like_fold"/>
</dbReference>
<dbReference type="EC" id="2.7.7.65" evidence="1"/>
<dbReference type="Proteomes" id="UP001501479">
    <property type="component" value="Unassembled WGS sequence"/>
</dbReference>
<dbReference type="Gene3D" id="3.30.70.270">
    <property type="match status" value="1"/>
</dbReference>
<evidence type="ECO:0000313" key="6">
    <source>
        <dbReference type="EMBL" id="GAA3706658.1"/>
    </source>
</evidence>
<dbReference type="CDD" id="cd01949">
    <property type="entry name" value="GGDEF"/>
    <property type="match status" value="1"/>
</dbReference>
<evidence type="ECO:0000256" key="4">
    <source>
        <dbReference type="SAM" id="Phobius"/>
    </source>
</evidence>
<protein>
    <recommendedName>
        <fullName evidence="1">diguanylate cyclase</fullName>
        <ecNumber evidence="1">2.7.7.65</ecNumber>
    </recommendedName>
</protein>
<comment type="catalytic activity">
    <reaction evidence="2">
        <text>2 GTP = 3',3'-c-di-GMP + 2 diphosphate</text>
        <dbReference type="Rhea" id="RHEA:24898"/>
        <dbReference type="ChEBI" id="CHEBI:33019"/>
        <dbReference type="ChEBI" id="CHEBI:37565"/>
        <dbReference type="ChEBI" id="CHEBI:58805"/>
        <dbReference type="EC" id="2.7.7.65"/>
    </reaction>
</comment>
<organism evidence="6 7">
    <name type="scientific">Oceanisphaera sediminis</name>
    <dbReference type="NCBI Taxonomy" id="981381"/>
    <lineage>
        <taxon>Bacteria</taxon>
        <taxon>Pseudomonadati</taxon>
        <taxon>Pseudomonadota</taxon>
        <taxon>Gammaproteobacteria</taxon>
        <taxon>Aeromonadales</taxon>
        <taxon>Aeromonadaceae</taxon>
        <taxon>Oceanisphaera</taxon>
    </lineage>
</organism>
<dbReference type="InterPro" id="IPR043128">
    <property type="entry name" value="Rev_trsase/Diguanyl_cyclase"/>
</dbReference>
<proteinExistence type="predicted"/>
<dbReference type="Gene3D" id="2.130.10.10">
    <property type="entry name" value="YVTN repeat-like/Quinoprotein amine dehydrogenase"/>
    <property type="match status" value="4"/>
</dbReference>
<gene>
    <name evidence="6" type="ORF">GCM10022421_12170</name>
</gene>
<keyword evidence="7" id="KW-1185">Reference proteome</keyword>
<feature type="coiled-coil region" evidence="3">
    <location>
        <begin position="762"/>
        <end position="789"/>
    </location>
</feature>
<dbReference type="NCBIfam" id="TIGR00254">
    <property type="entry name" value="GGDEF"/>
    <property type="match status" value="1"/>
</dbReference>
<dbReference type="Pfam" id="PF07495">
    <property type="entry name" value="Y_Y_Y"/>
    <property type="match status" value="1"/>
</dbReference>
<dbReference type="InterPro" id="IPR011110">
    <property type="entry name" value="Reg_prop"/>
</dbReference>
<evidence type="ECO:0000313" key="7">
    <source>
        <dbReference type="Proteomes" id="UP001501479"/>
    </source>
</evidence>
<dbReference type="PANTHER" id="PTHR45138">
    <property type="entry name" value="REGULATORY COMPONENTS OF SENSORY TRANSDUCTION SYSTEM"/>
    <property type="match status" value="1"/>
</dbReference>
<dbReference type="Pfam" id="PF07494">
    <property type="entry name" value="Reg_prop"/>
    <property type="match status" value="6"/>
</dbReference>
<evidence type="ECO:0000256" key="1">
    <source>
        <dbReference type="ARBA" id="ARBA00012528"/>
    </source>
</evidence>
<feature type="transmembrane region" description="Helical" evidence="4">
    <location>
        <begin position="740"/>
        <end position="758"/>
    </location>
</feature>
<dbReference type="EMBL" id="BAABDS010000015">
    <property type="protein sequence ID" value="GAA3706658.1"/>
    <property type="molecule type" value="Genomic_DNA"/>
</dbReference>
<feature type="domain" description="GGDEF" evidence="5">
    <location>
        <begin position="824"/>
        <end position="955"/>
    </location>
</feature>
<reference evidence="7" key="1">
    <citation type="journal article" date="2019" name="Int. J. Syst. Evol. Microbiol.">
        <title>The Global Catalogue of Microorganisms (GCM) 10K type strain sequencing project: providing services to taxonomists for standard genome sequencing and annotation.</title>
        <authorList>
            <consortium name="The Broad Institute Genomics Platform"/>
            <consortium name="The Broad Institute Genome Sequencing Center for Infectious Disease"/>
            <person name="Wu L."/>
            <person name="Ma J."/>
        </authorList>
    </citation>
    <scope>NUCLEOTIDE SEQUENCE [LARGE SCALE GENOMIC DNA]</scope>
    <source>
        <strain evidence="7">JCM 17329</strain>
    </source>
</reference>
<dbReference type="InterPro" id="IPR050469">
    <property type="entry name" value="Diguanylate_Cyclase"/>
</dbReference>
<accession>A0ABP7DKX7</accession>
<dbReference type="Gene3D" id="2.60.40.10">
    <property type="entry name" value="Immunoglobulins"/>
    <property type="match status" value="1"/>
</dbReference>
<keyword evidence="4" id="KW-0472">Membrane</keyword>
<evidence type="ECO:0000259" key="5">
    <source>
        <dbReference type="PROSITE" id="PS50887"/>
    </source>
</evidence>
<dbReference type="InterPro" id="IPR029787">
    <property type="entry name" value="Nucleotide_cyclase"/>
</dbReference>
<keyword evidence="3" id="KW-0175">Coiled coil</keyword>
<dbReference type="InterPro" id="IPR000160">
    <property type="entry name" value="GGDEF_dom"/>
</dbReference>
<name>A0ABP7DKX7_9GAMM</name>
<dbReference type="SMART" id="SM00267">
    <property type="entry name" value="GGDEF"/>
    <property type="match status" value="1"/>
</dbReference>
<keyword evidence="4" id="KW-1133">Transmembrane helix</keyword>
<dbReference type="Pfam" id="PF00990">
    <property type="entry name" value="GGDEF"/>
    <property type="match status" value="1"/>
</dbReference>
<evidence type="ECO:0000256" key="3">
    <source>
        <dbReference type="SAM" id="Coils"/>
    </source>
</evidence>
<keyword evidence="4" id="KW-0812">Transmembrane</keyword>
<dbReference type="InterPro" id="IPR015943">
    <property type="entry name" value="WD40/YVTN_repeat-like_dom_sf"/>
</dbReference>
<dbReference type="InterPro" id="IPR011123">
    <property type="entry name" value="Y_Y_Y"/>
</dbReference>
<evidence type="ECO:0000256" key="2">
    <source>
        <dbReference type="ARBA" id="ARBA00034247"/>
    </source>
</evidence>
<sequence>MLLMCCPPLWAAQAPLAHFYQDHWSTRDGLPHNSINAMAQTEEGYLWFASWEGVSRYNGQAFRVFSRGEETGLPDSGIRSLVSDGQGLLVAGARGGLSRYQHQGWAPQPDAPAMINHVLRDRNDRLWLATQDDGIYVRDGELTVAHYGEEDGLPGAGVYRLLQDDSGRIWAGTAQGLVWIDEGQIHPVSSVPAVPVLALLRDNRGRVLIGSERGMYVAEPATESSGKQPEVRTLYPELAGESISSLLQDDAGDLWLGTIDRGLIRISRFGMERMGLAEGLPDQRVVSLLQDAEHSIWVGTNGGLMRLRDAPFSSYTEQDGLVGDYVRTVLAHSDGSLWVGTSNGLGHIREQQIGTLPLTMPGGLAPSVLSLAEGNTGELWVGTYTHGLLRLMNGDMTARYEREQGLAANEVRAILPASDGRLWVGTSEGLSLFEQGRFRTFTQQDGLPGSFVMNLFEASNGDIWVGTGVGAAIVRQGRIIPVYLNSQDNAEYAFGFYQDPEDDRYVWLATDRGLLRYRYADGSLASVGKKHGLPIEKMFQPVVDHLGGMWLTTNRGVIRISLAQAHQVADGTRSKIDFELFGEGDGMVSSQANGGSGPAATLANDGSVWIATARGVARTQPRRLVEFSDNELPVVLESLEVNGKVVDFQESLSLAPGSNRLLLHFAGLGFVTPERIQYRTLLQGFDQDWVERGRQHLAEYTNLPPGDYVFRVTAAYPYDDWSEQEASLTLTIAPFVWQRPLFWVGVGSLALLGLWLLMRLRVRLLKSRAVELQRQVAEKTDELRRQALAFERQAREDKLTGLPNRRAFDEALFDALARARRSGQPLSLAIVDIDHFKRVNDTWSHAVGDEAIKLIADILQQQLRVTDTPARWGGEEFTLLLPDTDAADAFTLCERVRLAIAECDCRHIAPGLSLTVSMGLVQADLFAEEKLLSQADKALYQAKNQGRNQVVVFQHKSIKA</sequence>
<dbReference type="SUPFAM" id="SSF55073">
    <property type="entry name" value="Nucleotide cyclase"/>
    <property type="match status" value="1"/>
</dbReference>
<dbReference type="PROSITE" id="PS50887">
    <property type="entry name" value="GGDEF"/>
    <property type="match status" value="1"/>
</dbReference>
<comment type="caution">
    <text evidence="6">The sequence shown here is derived from an EMBL/GenBank/DDBJ whole genome shotgun (WGS) entry which is preliminary data.</text>
</comment>